<dbReference type="GO" id="GO:0008984">
    <property type="term" value="F:protein-glutamate methylesterase activity"/>
    <property type="evidence" value="ECO:0007669"/>
    <property type="project" value="UniProtKB-EC"/>
</dbReference>
<evidence type="ECO:0000313" key="6">
    <source>
        <dbReference type="EMBL" id="PWN55016.1"/>
    </source>
</evidence>
<dbReference type="OrthoDB" id="9791760at2"/>
<dbReference type="GO" id="GO:0000156">
    <property type="term" value="F:phosphorelay response regulator activity"/>
    <property type="evidence" value="ECO:0007669"/>
    <property type="project" value="InterPro"/>
</dbReference>
<evidence type="ECO:0000259" key="5">
    <source>
        <dbReference type="PROSITE" id="PS50122"/>
    </source>
</evidence>
<reference evidence="6 7" key="1">
    <citation type="submission" date="2018-05" db="EMBL/GenBank/DDBJ databases">
        <title>Abyssibacter profundi OUC007T gen. nov., sp. nov, a marine bacterium isolated from seawater of the Mariana Trench.</title>
        <authorList>
            <person name="Zhou S."/>
        </authorList>
    </citation>
    <scope>NUCLEOTIDE SEQUENCE [LARGE SCALE GENOMIC DNA]</scope>
    <source>
        <strain evidence="6 7">OUC007</strain>
    </source>
</reference>
<gene>
    <name evidence="6" type="ORF">DEH80_14710</name>
</gene>
<dbReference type="PANTHER" id="PTHR42872">
    <property type="entry name" value="PROTEIN-GLUTAMATE METHYLESTERASE/PROTEIN-GLUTAMINE GLUTAMINASE"/>
    <property type="match status" value="1"/>
</dbReference>
<accession>A0A383XQW2</accession>
<keyword evidence="1 4" id="KW-0378">Hydrolase</keyword>
<feature type="active site" evidence="4">
    <location>
        <position position="138"/>
    </location>
</feature>
<sequence length="198" mass="20931">MATRDCTVPFDAVVIGGSHGSFDLLLDVLPRWAAVEFPPLLMALHIPRGSTPDFVHHFSERCGCRMLEVEDKQRPAPNTVYLAPGGYHVLVERDRSLSLSSDGPVNHAQPSIDVLFESAAMVFGHGLLGVLLTGASADGARGLARIQALGGTTVVQSPESAVAATMPEAALACCRPDHVVAAGRLGRFIADLINRGID</sequence>
<evidence type="ECO:0000256" key="3">
    <source>
        <dbReference type="ARBA" id="ARBA00048267"/>
    </source>
</evidence>
<keyword evidence="4" id="KW-0145">Chemotaxis</keyword>
<feature type="active site" evidence="4">
    <location>
        <position position="18"/>
    </location>
</feature>
<organism evidence="6 7">
    <name type="scientific">Abyssibacter profundi</name>
    <dbReference type="NCBI Taxonomy" id="2182787"/>
    <lineage>
        <taxon>Bacteria</taxon>
        <taxon>Pseudomonadati</taxon>
        <taxon>Pseudomonadota</taxon>
        <taxon>Gammaproteobacteria</taxon>
        <taxon>Chromatiales</taxon>
        <taxon>Oceanococcaceae</taxon>
        <taxon>Abyssibacter</taxon>
    </lineage>
</organism>
<dbReference type="EC" id="3.1.1.61" evidence="2"/>
<feature type="active site" evidence="4">
    <location>
        <position position="45"/>
    </location>
</feature>
<comment type="caution">
    <text evidence="6">The sequence shown here is derived from an EMBL/GenBank/DDBJ whole genome shotgun (WGS) entry which is preliminary data.</text>
</comment>
<evidence type="ECO:0000256" key="4">
    <source>
        <dbReference type="PROSITE-ProRule" id="PRU00050"/>
    </source>
</evidence>
<keyword evidence="7" id="KW-1185">Reference proteome</keyword>
<feature type="domain" description="CheB-type methylesterase" evidence="5">
    <location>
        <begin position="9"/>
        <end position="196"/>
    </location>
</feature>
<dbReference type="Pfam" id="PF01339">
    <property type="entry name" value="CheB_methylest"/>
    <property type="match status" value="1"/>
</dbReference>
<protein>
    <recommendedName>
        <fullName evidence="2">protein-glutamate methylesterase</fullName>
        <ecNumber evidence="2">3.1.1.61</ecNumber>
    </recommendedName>
</protein>
<evidence type="ECO:0000313" key="7">
    <source>
        <dbReference type="Proteomes" id="UP000251800"/>
    </source>
</evidence>
<dbReference type="AlphaFoldDB" id="A0A383XQW2"/>
<dbReference type="EMBL" id="QEQK01000015">
    <property type="protein sequence ID" value="PWN55016.1"/>
    <property type="molecule type" value="Genomic_DNA"/>
</dbReference>
<dbReference type="CDD" id="cd16433">
    <property type="entry name" value="CheB"/>
    <property type="match status" value="1"/>
</dbReference>
<comment type="catalytic activity">
    <reaction evidence="3">
        <text>[protein]-L-glutamate 5-O-methyl ester + H2O = L-glutamyl-[protein] + methanol + H(+)</text>
        <dbReference type="Rhea" id="RHEA:23236"/>
        <dbReference type="Rhea" id="RHEA-COMP:10208"/>
        <dbReference type="Rhea" id="RHEA-COMP:10311"/>
        <dbReference type="ChEBI" id="CHEBI:15377"/>
        <dbReference type="ChEBI" id="CHEBI:15378"/>
        <dbReference type="ChEBI" id="CHEBI:17790"/>
        <dbReference type="ChEBI" id="CHEBI:29973"/>
        <dbReference type="ChEBI" id="CHEBI:82795"/>
        <dbReference type="EC" id="3.1.1.61"/>
    </reaction>
</comment>
<dbReference type="Gene3D" id="3.40.50.180">
    <property type="entry name" value="Methylesterase CheB, C-terminal domain"/>
    <property type="match status" value="1"/>
</dbReference>
<name>A0A383XQW2_9GAMM</name>
<dbReference type="GO" id="GO:0005737">
    <property type="term" value="C:cytoplasm"/>
    <property type="evidence" value="ECO:0007669"/>
    <property type="project" value="InterPro"/>
</dbReference>
<dbReference type="SUPFAM" id="SSF52738">
    <property type="entry name" value="Methylesterase CheB, C-terminal domain"/>
    <property type="match status" value="1"/>
</dbReference>
<evidence type="ECO:0000256" key="2">
    <source>
        <dbReference type="ARBA" id="ARBA00039140"/>
    </source>
</evidence>
<dbReference type="PANTHER" id="PTHR42872:SF6">
    <property type="entry name" value="PROTEIN-GLUTAMATE METHYLESTERASE_PROTEIN-GLUTAMINE GLUTAMINASE"/>
    <property type="match status" value="1"/>
</dbReference>
<dbReference type="PROSITE" id="PS50122">
    <property type="entry name" value="CHEB"/>
    <property type="match status" value="1"/>
</dbReference>
<dbReference type="Proteomes" id="UP000251800">
    <property type="component" value="Unassembled WGS sequence"/>
</dbReference>
<proteinExistence type="predicted"/>
<dbReference type="GO" id="GO:0006935">
    <property type="term" value="P:chemotaxis"/>
    <property type="evidence" value="ECO:0007669"/>
    <property type="project" value="UniProtKB-UniRule"/>
</dbReference>
<dbReference type="InterPro" id="IPR035909">
    <property type="entry name" value="CheB_C"/>
</dbReference>
<evidence type="ECO:0000256" key="1">
    <source>
        <dbReference type="ARBA" id="ARBA00022801"/>
    </source>
</evidence>
<dbReference type="InterPro" id="IPR000673">
    <property type="entry name" value="Sig_transdc_resp-reg_Me-estase"/>
</dbReference>